<dbReference type="EMBL" id="BPLQ01003590">
    <property type="protein sequence ID" value="GIY01564.1"/>
    <property type="molecule type" value="Genomic_DNA"/>
</dbReference>
<name>A0AAV4PWW2_9ARAC</name>
<sequence length="107" mass="12129">MLIKQFPSISKVKEGMILKADDAIGVSVSYRIRRKDATGGGPLQKKDTPPSNVRSRTHERAGQMCVSFRPIKSPKRIAYSIFFPPFHHKFDAKHPLSCEGRCVSFRR</sequence>
<protein>
    <submittedName>
        <fullName evidence="2">Uncharacterized protein</fullName>
    </submittedName>
</protein>
<gene>
    <name evidence="2" type="ORF">CDAR_457041</name>
</gene>
<keyword evidence="3" id="KW-1185">Reference proteome</keyword>
<evidence type="ECO:0000313" key="3">
    <source>
        <dbReference type="Proteomes" id="UP001054837"/>
    </source>
</evidence>
<comment type="caution">
    <text evidence="2">The sequence shown here is derived from an EMBL/GenBank/DDBJ whole genome shotgun (WGS) entry which is preliminary data.</text>
</comment>
<accession>A0AAV4PWW2</accession>
<dbReference type="Proteomes" id="UP001054837">
    <property type="component" value="Unassembled WGS sequence"/>
</dbReference>
<evidence type="ECO:0000256" key="1">
    <source>
        <dbReference type="SAM" id="MobiDB-lite"/>
    </source>
</evidence>
<dbReference type="AlphaFoldDB" id="A0AAV4PWW2"/>
<organism evidence="2 3">
    <name type="scientific">Caerostris darwini</name>
    <dbReference type="NCBI Taxonomy" id="1538125"/>
    <lineage>
        <taxon>Eukaryota</taxon>
        <taxon>Metazoa</taxon>
        <taxon>Ecdysozoa</taxon>
        <taxon>Arthropoda</taxon>
        <taxon>Chelicerata</taxon>
        <taxon>Arachnida</taxon>
        <taxon>Araneae</taxon>
        <taxon>Araneomorphae</taxon>
        <taxon>Entelegynae</taxon>
        <taxon>Araneoidea</taxon>
        <taxon>Araneidae</taxon>
        <taxon>Caerostris</taxon>
    </lineage>
</organism>
<reference evidence="2 3" key="1">
    <citation type="submission" date="2021-06" db="EMBL/GenBank/DDBJ databases">
        <title>Caerostris darwini draft genome.</title>
        <authorList>
            <person name="Kono N."/>
            <person name="Arakawa K."/>
        </authorList>
    </citation>
    <scope>NUCLEOTIDE SEQUENCE [LARGE SCALE GENOMIC DNA]</scope>
</reference>
<feature type="region of interest" description="Disordered" evidence="1">
    <location>
        <begin position="35"/>
        <end position="59"/>
    </location>
</feature>
<evidence type="ECO:0000313" key="2">
    <source>
        <dbReference type="EMBL" id="GIY01564.1"/>
    </source>
</evidence>
<proteinExistence type="predicted"/>